<dbReference type="Proteomes" id="UP001268610">
    <property type="component" value="Unassembled WGS sequence"/>
</dbReference>
<evidence type="ECO:0000313" key="1">
    <source>
        <dbReference type="EMBL" id="MDR9778184.1"/>
    </source>
</evidence>
<sequence length="122" mass="13485">MPCSGEFIGQDWNSLVHLNGSVCRLLEDGIEPADAAACVKGGADIYVNPGQYEYAISDGRADYGMTHYWLPNAVARRFRGVPEVFDRDGKRGRFRNDMVPWVRFSLFESAVGDVVLIVTGVV</sequence>
<accession>A0AAJ2LRV9</accession>
<gene>
    <name evidence="1" type="ORF">RJJ65_37235</name>
</gene>
<organism evidence="1 2">
    <name type="scientific">Rhizobium hidalgonense</name>
    <dbReference type="NCBI Taxonomy" id="1538159"/>
    <lineage>
        <taxon>Bacteria</taxon>
        <taxon>Pseudomonadati</taxon>
        <taxon>Pseudomonadota</taxon>
        <taxon>Alphaproteobacteria</taxon>
        <taxon>Hyphomicrobiales</taxon>
        <taxon>Rhizobiaceae</taxon>
        <taxon>Rhizobium/Agrobacterium group</taxon>
        <taxon>Rhizobium</taxon>
    </lineage>
</organism>
<dbReference type="AlphaFoldDB" id="A0AAJ2LRV9"/>
<name>A0AAJ2LRV9_9HYPH</name>
<feature type="non-terminal residue" evidence="1">
    <location>
        <position position="122"/>
    </location>
</feature>
<dbReference type="RefSeq" id="WP_310866298.1">
    <property type="nucleotide sequence ID" value="NZ_JAVLSF010000553.1"/>
</dbReference>
<protein>
    <submittedName>
        <fullName evidence="1">Uncharacterized protein</fullName>
    </submittedName>
</protein>
<evidence type="ECO:0000313" key="2">
    <source>
        <dbReference type="Proteomes" id="UP001268610"/>
    </source>
</evidence>
<comment type="caution">
    <text evidence="1">The sequence shown here is derived from an EMBL/GenBank/DDBJ whole genome shotgun (WGS) entry which is preliminary data.</text>
</comment>
<proteinExistence type="predicted"/>
<dbReference type="EMBL" id="JAVLSF010000553">
    <property type="protein sequence ID" value="MDR9778184.1"/>
    <property type="molecule type" value="Genomic_DNA"/>
</dbReference>
<reference evidence="1" key="1">
    <citation type="submission" date="2023-04" db="EMBL/GenBank/DDBJ databases">
        <title>Genomic characterization of faba bean (Vicia faba) microsymbionts in Mexican soils.</title>
        <authorList>
            <person name="Rivera Orduna F.N."/>
            <person name="Guevara-Luna J."/>
            <person name="Yan J."/>
            <person name="Arroyo-Herrera I."/>
            <person name="Li Y."/>
            <person name="Vasquez-Murrieta M.S."/>
            <person name="Wang E.T."/>
        </authorList>
    </citation>
    <scope>NUCLEOTIDE SEQUENCE</scope>
    <source>
        <strain evidence="1">CH26</strain>
    </source>
</reference>